<dbReference type="PANTHER" id="PTHR12809">
    <property type="entry name" value="MEDIATOR COMPLEX SUBUNIT"/>
    <property type="match status" value="1"/>
</dbReference>
<evidence type="ECO:0000259" key="10">
    <source>
        <dbReference type="Pfam" id="PF22983"/>
    </source>
</evidence>
<dbReference type="Pfam" id="PF08638">
    <property type="entry name" value="Med14"/>
    <property type="match status" value="1"/>
</dbReference>
<proteinExistence type="inferred from homology"/>
<feature type="domain" description="Mediator of RNA polymerase II transcription subunit 14 RM5" evidence="13">
    <location>
        <begin position="642"/>
        <end position="728"/>
    </location>
</feature>
<evidence type="ECO:0000259" key="12">
    <source>
        <dbReference type="Pfam" id="PF25065"/>
    </source>
</evidence>
<evidence type="ECO:0000256" key="4">
    <source>
        <dbReference type="ARBA" id="ARBA00023159"/>
    </source>
</evidence>
<feature type="domain" description="Mediator of RNA polymerase II transcription subunit 14 RM3" evidence="12">
    <location>
        <begin position="358"/>
        <end position="461"/>
    </location>
</feature>
<reference evidence="15 16" key="1">
    <citation type="submission" date="2022-01" db="EMBL/GenBank/DDBJ databases">
        <title>A chromosomal length assembly of Cordylochernes scorpioides.</title>
        <authorList>
            <person name="Zeh D."/>
            <person name="Zeh J."/>
        </authorList>
    </citation>
    <scope>NUCLEOTIDE SEQUENCE [LARGE SCALE GENOMIC DNA]</scope>
    <source>
        <strain evidence="15">IN4F17</strain>
        <tissue evidence="15">Whole Body</tissue>
    </source>
</reference>
<dbReference type="Pfam" id="PF25067">
    <property type="entry name" value="RM5_Med14"/>
    <property type="match status" value="1"/>
</dbReference>
<comment type="function">
    <text evidence="7">Component of the Mediator complex, a coactivator involved in the regulated transcription of nearly all RNA polymerase II-dependent genes. Mediator functions as a bridge to convey information from gene-specific regulatory proteins to the basal RNA polymerase II transcription machinery. Mediator is recruited to promoters by direct interactions with regulatory proteins and serves as a scaffold for the assembly of a functional preinitiation complex with RNA polymerase II and the general transcription factors.</text>
</comment>
<evidence type="ECO:0000256" key="2">
    <source>
        <dbReference type="ARBA" id="ARBA00007813"/>
    </source>
</evidence>
<evidence type="ECO:0000259" key="13">
    <source>
        <dbReference type="Pfam" id="PF25067"/>
    </source>
</evidence>
<feature type="region of interest" description="Disordered" evidence="8">
    <location>
        <begin position="939"/>
        <end position="1051"/>
    </location>
</feature>
<dbReference type="InterPro" id="IPR055122">
    <property type="entry name" value="Med14_N"/>
</dbReference>
<evidence type="ECO:0000259" key="14">
    <source>
        <dbReference type="Pfam" id="PF25069"/>
    </source>
</evidence>
<organism evidence="15 16">
    <name type="scientific">Cordylochernes scorpioides</name>
    <dbReference type="NCBI Taxonomy" id="51811"/>
    <lineage>
        <taxon>Eukaryota</taxon>
        <taxon>Metazoa</taxon>
        <taxon>Ecdysozoa</taxon>
        <taxon>Arthropoda</taxon>
        <taxon>Chelicerata</taxon>
        <taxon>Arachnida</taxon>
        <taxon>Pseudoscorpiones</taxon>
        <taxon>Cheliferoidea</taxon>
        <taxon>Chernetidae</taxon>
        <taxon>Cordylochernes</taxon>
    </lineage>
</organism>
<keyword evidence="16" id="KW-1185">Reference proteome</keyword>
<protein>
    <recommendedName>
        <fullName evidence="7">Mediator of RNA polymerase II transcription subunit 14</fullName>
    </recommendedName>
    <alternativeName>
        <fullName evidence="7">Mediator complex subunit 14</fullName>
    </alternativeName>
</protein>
<dbReference type="Pfam" id="PF25065">
    <property type="entry name" value="RM3_Med14"/>
    <property type="match status" value="1"/>
</dbReference>
<evidence type="ECO:0000313" key="16">
    <source>
        <dbReference type="Proteomes" id="UP001235939"/>
    </source>
</evidence>
<feature type="domain" description="Mediator of RNA polymerase II transcription subunit 14 C-terminal" evidence="14">
    <location>
        <begin position="1296"/>
        <end position="1435"/>
    </location>
</feature>
<dbReference type="InterPro" id="IPR055107">
    <property type="entry name" value="Med14_RM8"/>
</dbReference>
<evidence type="ECO:0000256" key="5">
    <source>
        <dbReference type="ARBA" id="ARBA00023163"/>
    </source>
</evidence>
<dbReference type="EMBL" id="CP092869">
    <property type="protein sequence ID" value="UYV70182.1"/>
    <property type="molecule type" value="Genomic_DNA"/>
</dbReference>
<comment type="similarity">
    <text evidence="2 7">Belongs to the Mediator complex subunit 14 family.</text>
</comment>
<dbReference type="InterPro" id="IPR055114">
    <property type="entry name" value="Med14_RM6"/>
</dbReference>
<evidence type="ECO:0000313" key="15">
    <source>
        <dbReference type="EMBL" id="UYV70182.1"/>
    </source>
</evidence>
<dbReference type="Proteomes" id="UP001235939">
    <property type="component" value="Chromosome 07"/>
</dbReference>
<evidence type="ECO:0000256" key="7">
    <source>
        <dbReference type="RuleBase" id="RU365082"/>
    </source>
</evidence>
<feature type="domain" description="Mediator complex subunit MED14 N-terminal" evidence="9">
    <location>
        <begin position="28"/>
        <end position="216"/>
    </location>
</feature>
<dbReference type="PANTHER" id="PTHR12809:SF2">
    <property type="entry name" value="MEDIATOR OF RNA POLYMERASE II TRANSCRIPTION SUBUNIT 14"/>
    <property type="match status" value="1"/>
</dbReference>
<dbReference type="InterPro" id="IPR056877">
    <property type="entry name" value="Med14_C"/>
</dbReference>
<sequence>MCSMAPVEGHQTTPQQVATIPQPSQGSIPLPRLIDFLLQKTYTDLTLLAELLPRKTDMERKIEIANFSHRIRQQYIRLLALIKWAASANKVEKCSQITAFLDKQSMLFVETADMLAMMARDTLVHARLPSFHIPSAVEVLTLGTYSRLPACIREKIVPPDPITPKEKAYTLSRLNQIIEYRLVSTDLPIQMRNLEIENGCVTFLVEHEFKVSLTLMGDGPTVPWRLLDIVILVEDKETGVFVAPILLGCLCTDGKSLVHSQQIRYLLQLIQSRMVDNPRALHDLYSCLHSFCLSLQLEVLHSQVSQYRLVDCQGGPYKLGVAVEDPALPLQVRHQPPLSVTEAATADQAIRSDRLSMEKLLVHTVHLRARHCLTSLSLKLDRYTCSIHGTPAILQVSLFPNAVSSENLLITVDTHTGEFLAHVPQYEPPMIDDIQDQLNKNPTNMEALLTSLKKWLVLRRCEKTVQHLPVMVMEQLPLVVPPGHPVETVLSKERLFLRLSRHHGYYVVVELQDLDSLAYYLLAVQPQGPEESYVKEEEPTLDLPDYSKSFLRIVDFLRLDAFSITHGPCTQVEGGRPSGLCAETVRVNKLKRKLSVETSPSPPPKKPKFHSQYIPELGHVVALCDEMLPFTQLGLQLYKHGVCHQATQVEADGFTYSIRIVKMPDIDGLDPETMEAFHQALLSTTICMHAKGTRAWLVEFVFGNCPVVSLNSREGGARRPVTFYYEYSPKAETMVQEMVQDWGTMGHLYQVVLGLANSPQDHRLFEIRSYTYKKLILGYGPQRANTVTITWRPADRRFHLSFAVVSQTNCGSNPHLQIVSQIQHEFNEHRSIPTLMQVLNDTYSPLLSLNKLPTAPQLGVVNSRPQIPVQSFVLVPQTSTHYRVVYRQLFCIDIQCRPDNHVAIKDGAFSIFDKSKVIEEFVPIQTLKTFLNKVVDDPTSHLRRRSQSEDDNPLSPGGGMECIDTFLLGGHKPGSPATMRQDGGLRFHMPMTPPSGSNPHTPASPHPSVLSQPNYGASPNPSFSLASPPSQQYVTPSPSMQSPAGPGLFAAANSPVNPLHVPSPSFLPTASPSPAFEGGSPFPAGGSLSMSSPAAWPGSPSVPRPSPRGTAQSPGASMHSPQAGLPPSADHKVATGGRAGFPQAHRILASTVPVLVSHKGLDFICSPSPLPVGAPTSPAEATLGGPGAAPVAPLERMLGCMFLRRVVHRVVTTDEAITVLPSADPGTIYFKVETLQLKLNFNLATLQSLHLKATPAPEYKEQWSDAEIHVLERYCDLKVFNAPYKPNAFHSLSRLLNAPIHVLKSCLLLLRLELLPDRNLKWSVQWCFTIPPASPPMGPVGMSGIILKEKMLFFSVQLQLTRMGLNLPPGVEPMSVVVPLVYELNSNTTSLADRNANNPPFNNIRSLLKRFTEMYPQSECSIFPAIRDVMANLAITM</sequence>
<feature type="compositionally biased region" description="Polar residues" evidence="8">
    <location>
        <begin position="10"/>
        <end position="22"/>
    </location>
</feature>
<keyword evidence="3 7" id="KW-0805">Transcription regulation</keyword>
<evidence type="ECO:0000256" key="3">
    <source>
        <dbReference type="ARBA" id="ARBA00023015"/>
    </source>
</evidence>
<keyword evidence="5 7" id="KW-0804">Transcription</keyword>
<dbReference type="InterPro" id="IPR013947">
    <property type="entry name" value="Mediator_Med14"/>
</dbReference>
<keyword evidence="4 7" id="KW-0010">Activator</keyword>
<comment type="subunit">
    <text evidence="7">Component of the Mediator complex.</text>
</comment>
<feature type="compositionally biased region" description="Polar residues" evidence="8">
    <location>
        <begin position="1009"/>
        <end position="1042"/>
    </location>
</feature>
<feature type="region of interest" description="Disordered" evidence="8">
    <location>
        <begin position="1"/>
        <end position="22"/>
    </location>
</feature>
<evidence type="ECO:0000256" key="6">
    <source>
        <dbReference type="ARBA" id="ARBA00023242"/>
    </source>
</evidence>
<evidence type="ECO:0000256" key="8">
    <source>
        <dbReference type="SAM" id="MobiDB-lite"/>
    </source>
</evidence>
<dbReference type="Pfam" id="PF22983">
    <property type="entry name" value="RM8_Med14"/>
    <property type="match status" value="1"/>
</dbReference>
<gene>
    <name evidence="15" type="ORF">LAZ67_7002106</name>
</gene>
<evidence type="ECO:0000259" key="9">
    <source>
        <dbReference type="Pfam" id="PF08638"/>
    </source>
</evidence>
<dbReference type="Pfam" id="PF25069">
    <property type="entry name" value="Med14_C"/>
    <property type="match status" value="1"/>
</dbReference>
<feature type="domain" description="Mediator of RNA polymerase II transcription subunit 14 RM6" evidence="11">
    <location>
        <begin position="763"/>
        <end position="829"/>
    </location>
</feature>
<keyword evidence="6 7" id="KW-0539">Nucleus</keyword>
<dbReference type="InterPro" id="IPR056879">
    <property type="entry name" value="RM3_Med14"/>
</dbReference>
<comment type="subcellular location">
    <subcellularLocation>
        <location evidence="1 7">Nucleus</location>
    </subcellularLocation>
</comment>
<evidence type="ECO:0000256" key="1">
    <source>
        <dbReference type="ARBA" id="ARBA00004123"/>
    </source>
</evidence>
<dbReference type="InterPro" id="IPR056878">
    <property type="entry name" value="RM5_Med14"/>
</dbReference>
<feature type="region of interest" description="Disordered" evidence="8">
    <location>
        <begin position="1070"/>
        <end position="1137"/>
    </location>
</feature>
<feature type="domain" description="Mediator of RNA polymerase II transcription subunit 14 RM8" evidence="10">
    <location>
        <begin position="1208"/>
        <end position="1279"/>
    </location>
</feature>
<dbReference type="Pfam" id="PF22984">
    <property type="entry name" value="RM6_Med14"/>
    <property type="match status" value="1"/>
</dbReference>
<evidence type="ECO:0000259" key="11">
    <source>
        <dbReference type="Pfam" id="PF22984"/>
    </source>
</evidence>
<accession>A0ABY6KMT0</accession>
<name>A0ABY6KMT0_9ARAC</name>